<accession>A0A101HE21</accession>
<feature type="non-terminal residue" evidence="3">
    <location>
        <position position="1"/>
    </location>
</feature>
<organism evidence="3 4">
    <name type="scientific">Proteiniphilum acetatigenes</name>
    <dbReference type="NCBI Taxonomy" id="294710"/>
    <lineage>
        <taxon>Bacteria</taxon>
        <taxon>Pseudomonadati</taxon>
        <taxon>Bacteroidota</taxon>
        <taxon>Bacteroidia</taxon>
        <taxon>Bacteroidales</taxon>
        <taxon>Dysgonomonadaceae</taxon>
        <taxon>Proteiniphilum</taxon>
    </lineage>
</organism>
<dbReference type="InterPro" id="IPR054363">
    <property type="entry name" value="GH95_cat"/>
</dbReference>
<dbReference type="SUPFAM" id="SSF48208">
    <property type="entry name" value="Six-hairpin glycosidases"/>
    <property type="match status" value="1"/>
</dbReference>
<evidence type="ECO:0000313" key="4">
    <source>
        <dbReference type="Proteomes" id="UP000053860"/>
    </source>
</evidence>
<name>A0A101HE21_9BACT</name>
<dbReference type="InterPro" id="IPR008928">
    <property type="entry name" value="6-hairpin_glycosidase_sf"/>
</dbReference>
<feature type="domain" description="Glycosyl hydrolase family 95 catalytic" evidence="2">
    <location>
        <begin position="19"/>
        <end position="430"/>
    </location>
</feature>
<dbReference type="AlphaFoldDB" id="A0A101HE21"/>
<dbReference type="Proteomes" id="UP000053860">
    <property type="component" value="Unassembled WGS sequence"/>
</dbReference>
<dbReference type="Pfam" id="PF21307">
    <property type="entry name" value="Glyco_hydro_95_C"/>
    <property type="match status" value="1"/>
</dbReference>
<sequence length="527" mass="58611">DKDYTSTIDSLLEQTKNISFEKMKQAHVASYRKKFDRVELRLGEQDNATPTNERLTGFQTDDDPAFAALYFQYGRYLMICGTHENSLPLNLQGLWANQVQTPWNGDYHLNINVQMNYWPAEVCNLSELHKSLIDFTQSMVPSGEATAQTFYGAGGWLAHMMSNPWKFTAPGEHASWGATITGGAWLCEHLWEHYAFTQDEEYLRAVYPALAGAAQFFLCSMIVEPKNGWLVTAPSSSPENAFYMPGSNNPVYVCMGPTMDIQIVKELFTNVLSAAEILGIEDKTTANIREALPKLPPMQVSPNGYLQEWLEDYQEVDPKHRHVSHLYGLYPSNQISPNTTPELAAAARETLERRGDAGTGWSRAWKINFWARLHDGNRAYKLLKSLLEPTSGNEVQMNHGAGTYPNLFCAHPPFQIDGNLGGTAGIAEMLIQSQDGYIQLLPALPDNWSVGSFKGLRVRGGGEVDATWSNNRLSSTTIKAITGNTFSVKVPDCVAAVKHNGNELTIKDGYVSVVLKAGQEAKLRFIQ</sequence>
<dbReference type="PANTHER" id="PTHR31084:SF0">
    <property type="entry name" value="ALPHA-L-FUCOSIDASE 2"/>
    <property type="match status" value="1"/>
</dbReference>
<reference evidence="4" key="1">
    <citation type="journal article" date="2015" name="MBio">
        <title>Genome-Resolved Metagenomic Analysis Reveals Roles for Candidate Phyla and Other Microbial Community Members in Biogeochemical Transformations in Oil Reservoirs.</title>
        <authorList>
            <person name="Hu P."/>
            <person name="Tom L."/>
            <person name="Singh A."/>
            <person name="Thomas B.C."/>
            <person name="Baker B.J."/>
            <person name="Piceno Y.M."/>
            <person name="Andersen G.L."/>
            <person name="Banfield J.F."/>
        </authorList>
    </citation>
    <scope>NUCLEOTIDE SEQUENCE [LARGE SCALE GENOMIC DNA]</scope>
</reference>
<dbReference type="InterPro" id="IPR012341">
    <property type="entry name" value="6hp_glycosidase-like_sf"/>
</dbReference>
<comment type="caution">
    <text evidence="3">The sequence shown here is derived from an EMBL/GenBank/DDBJ whole genome shotgun (WGS) entry which is preliminary data.</text>
</comment>
<dbReference type="Gene3D" id="1.50.10.10">
    <property type="match status" value="1"/>
</dbReference>
<gene>
    <name evidence="3" type="ORF">XD92_1631</name>
</gene>
<dbReference type="Pfam" id="PF22124">
    <property type="entry name" value="Glyco_hydro_95_cat"/>
    <property type="match status" value="1"/>
</dbReference>
<dbReference type="EMBL" id="LGGN01000417">
    <property type="protein sequence ID" value="KUK74595.1"/>
    <property type="molecule type" value="Genomic_DNA"/>
</dbReference>
<evidence type="ECO:0000259" key="1">
    <source>
        <dbReference type="Pfam" id="PF21307"/>
    </source>
</evidence>
<dbReference type="PANTHER" id="PTHR31084">
    <property type="entry name" value="ALPHA-L-FUCOSIDASE 2"/>
    <property type="match status" value="1"/>
</dbReference>
<protein>
    <submittedName>
        <fullName evidence="3">Alpha-L-fucosidase</fullName>
    </submittedName>
</protein>
<proteinExistence type="predicted"/>
<evidence type="ECO:0000259" key="2">
    <source>
        <dbReference type="Pfam" id="PF22124"/>
    </source>
</evidence>
<feature type="domain" description="Alpha fucosidase A-like C-terminal" evidence="1">
    <location>
        <begin position="432"/>
        <end position="512"/>
    </location>
</feature>
<dbReference type="PATRIC" id="fig|294710.3.peg.336"/>
<dbReference type="GO" id="GO:0004560">
    <property type="term" value="F:alpha-L-fucosidase activity"/>
    <property type="evidence" value="ECO:0007669"/>
    <property type="project" value="TreeGrafter"/>
</dbReference>
<dbReference type="InterPro" id="IPR049053">
    <property type="entry name" value="AFCA-like_C"/>
</dbReference>
<evidence type="ECO:0000313" key="3">
    <source>
        <dbReference type="EMBL" id="KUK74595.1"/>
    </source>
</evidence>
<dbReference type="GO" id="GO:0005975">
    <property type="term" value="P:carbohydrate metabolic process"/>
    <property type="evidence" value="ECO:0007669"/>
    <property type="project" value="InterPro"/>
</dbReference>